<proteinExistence type="inferred from homology"/>
<dbReference type="GO" id="GO:0015679">
    <property type="term" value="P:plasma membrane copper ion transport"/>
    <property type="evidence" value="ECO:0007669"/>
    <property type="project" value="TreeGrafter"/>
</dbReference>
<evidence type="ECO:0000259" key="3">
    <source>
        <dbReference type="Pfam" id="PF25954"/>
    </source>
</evidence>
<dbReference type="RefSeq" id="WP_141649311.1">
    <property type="nucleotide sequence ID" value="NZ_VIFM01000443.1"/>
</dbReference>
<keyword evidence="2" id="KW-0813">Transport</keyword>
<protein>
    <submittedName>
        <fullName evidence="6">Efflux RND transporter periplasmic adaptor subunit</fullName>
    </submittedName>
</protein>
<evidence type="ECO:0000313" key="6">
    <source>
        <dbReference type="EMBL" id="TQF08815.1"/>
    </source>
</evidence>
<dbReference type="AlphaFoldDB" id="A0A540WIG3"/>
<dbReference type="SUPFAM" id="SSF111369">
    <property type="entry name" value="HlyD-like secretion proteins"/>
    <property type="match status" value="1"/>
</dbReference>
<dbReference type="GO" id="GO:0022857">
    <property type="term" value="F:transmembrane transporter activity"/>
    <property type="evidence" value="ECO:0007669"/>
    <property type="project" value="InterPro"/>
</dbReference>
<organism evidence="6 7">
    <name type="scientific">Myxococcus llanfairpwllgwyngyllgogerychwyrndrobwllllantysiliogogogochensis</name>
    <dbReference type="NCBI Taxonomy" id="2590453"/>
    <lineage>
        <taxon>Bacteria</taxon>
        <taxon>Pseudomonadati</taxon>
        <taxon>Myxococcota</taxon>
        <taxon>Myxococcia</taxon>
        <taxon>Myxococcales</taxon>
        <taxon>Cystobacterineae</taxon>
        <taxon>Myxococcaceae</taxon>
        <taxon>Myxococcus</taxon>
    </lineage>
</organism>
<comment type="similarity">
    <text evidence="1">Belongs to the membrane fusion protein (MFP) (TC 8.A.1) family.</text>
</comment>
<dbReference type="GO" id="GO:0016020">
    <property type="term" value="C:membrane"/>
    <property type="evidence" value="ECO:0007669"/>
    <property type="project" value="InterPro"/>
</dbReference>
<dbReference type="InterPro" id="IPR058792">
    <property type="entry name" value="Beta-barrel_RND_2"/>
</dbReference>
<dbReference type="GO" id="GO:0030288">
    <property type="term" value="C:outer membrane-bounded periplasmic space"/>
    <property type="evidence" value="ECO:0007669"/>
    <property type="project" value="TreeGrafter"/>
</dbReference>
<evidence type="ECO:0000256" key="1">
    <source>
        <dbReference type="ARBA" id="ARBA00009477"/>
    </source>
</evidence>
<comment type="caution">
    <text evidence="6">The sequence shown here is derived from an EMBL/GenBank/DDBJ whole genome shotgun (WGS) entry which is preliminary data.</text>
</comment>
<keyword evidence="7" id="KW-1185">Reference proteome</keyword>
<dbReference type="Pfam" id="PF25954">
    <property type="entry name" value="Beta-barrel_RND_2"/>
    <property type="match status" value="1"/>
</dbReference>
<dbReference type="InterPro" id="IPR006143">
    <property type="entry name" value="RND_pump_MFP"/>
</dbReference>
<dbReference type="Gene3D" id="2.40.420.20">
    <property type="match status" value="1"/>
</dbReference>
<dbReference type="Proteomes" id="UP000315369">
    <property type="component" value="Unassembled WGS sequence"/>
</dbReference>
<dbReference type="EMBL" id="VIFM01000443">
    <property type="protein sequence ID" value="TQF08815.1"/>
    <property type="molecule type" value="Genomic_DNA"/>
</dbReference>
<feature type="non-terminal residue" evidence="6">
    <location>
        <position position="1"/>
    </location>
</feature>
<feature type="domain" description="CzcB-like barrel-sandwich hybrid" evidence="4">
    <location>
        <begin position="168"/>
        <end position="308"/>
    </location>
</feature>
<dbReference type="OrthoDB" id="9806939at2"/>
<dbReference type="Pfam" id="PF25975">
    <property type="entry name" value="CzcB_C"/>
    <property type="match status" value="1"/>
</dbReference>
<evidence type="ECO:0000256" key="2">
    <source>
        <dbReference type="ARBA" id="ARBA00022448"/>
    </source>
</evidence>
<dbReference type="FunFam" id="2.40.30.170:FF:000010">
    <property type="entry name" value="Efflux RND transporter periplasmic adaptor subunit"/>
    <property type="match status" value="1"/>
</dbReference>
<dbReference type="InterPro" id="IPR058647">
    <property type="entry name" value="BSH_CzcB-like"/>
</dbReference>
<gene>
    <name evidence="6" type="ORF">FJV41_47890</name>
</gene>
<evidence type="ECO:0000259" key="4">
    <source>
        <dbReference type="Pfam" id="PF25973"/>
    </source>
</evidence>
<name>A0A540WIG3_9BACT</name>
<dbReference type="PANTHER" id="PTHR30097:SF4">
    <property type="entry name" value="SLR6042 PROTEIN"/>
    <property type="match status" value="1"/>
</dbReference>
<reference evidence="6 7" key="1">
    <citation type="submission" date="2019-06" db="EMBL/GenBank/DDBJ databases">
        <authorList>
            <person name="Livingstone P."/>
            <person name="Whitworth D."/>
        </authorList>
    </citation>
    <scope>NUCLEOTIDE SEQUENCE [LARGE SCALE GENOMIC DNA]</scope>
    <source>
        <strain evidence="6 7">AM401</strain>
    </source>
</reference>
<feature type="domain" description="CzcB-like C-terminal circularly permuted SH3-like" evidence="5">
    <location>
        <begin position="395"/>
        <end position="455"/>
    </location>
</feature>
<evidence type="ECO:0000259" key="5">
    <source>
        <dbReference type="Pfam" id="PF25975"/>
    </source>
</evidence>
<dbReference type="PANTHER" id="PTHR30097">
    <property type="entry name" value="CATION EFFLUX SYSTEM PROTEIN CUSB"/>
    <property type="match status" value="1"/>
</dbReference>
<dbReference type="InterPro" id="IPR051909">
    <property type="entry name" value="MFP_Cation_Efflux"/>
</dbReference>
<feature type="domain" description="CusB-like beta-barrel" evidence="3">
    <location>
        <begin position="311"/>
        <end position="386"/>
    </location>
</feature>
<dbReference type="GO" id="GO:0046914">
    <property type="term" value="F:transition metal ion binding"/>
    <property type="evidence" value="ECO:0007669"/>
    <property type="project" value="TreeGrafter"/>
</dbReference>
<dbReference type="NCBIfam" id="TIGR01730">
    <property type="entry name" value="RND_mfp"/>
    <property type="match status" value="1"/>
</dbReference>
<dbReference type="Pfam" id="PF25973">
    <property type="entry name" value="BSH_CzcB"/>
    <property type="match status" value="1"/>
</dbReference>
<dbReference type="GO" id="GO:0060003">
    <property type="term" value="P:copper ion export"/>
    <property type="evidence" value="ECO:0007669"/>
    <property type="project" value="TreeGrafter"/>
</dbReference>
<dbReference type="Gene3D" id="2.40.30.170">
    <property type="match status" value="1"/>
</dbReference>
<dbReference type="Gene3D" id="1.10.287.470">
    <property type="entry name" value="Helix hairpin bin"/>
    <property type="match status" value="1"/>
</dbReference>
<accession>A0A540WIG3</accession>
<evidence type="ECO:0000313" key="7">
    <source>
        <dbReference type="Proteomes" id="UP000315369"/>
    </source>
</evidence>
<dbReference type="InterPro" id="IPR058649">
    <property type="entry name" value="CzcB_C"/>
</dbReference>
<sequence>AQPIPLCEHKVPAELCTQCNPDLIDVFKAQDDWCAEHGVPESQCFQCNPSLTFTAQATAPKDWCKEHAVPESKCTKCHPALVAKFIEAGDYCREHGFPESVCPYCHPELVKAAGAEPPAFPEPGTRVRLASAETAREAGIQTRRVEKRPFARTLEVVGQLDFNNNRRAQLSTRGEALIVEVRADVGDEVKAGQALVVVTSGAVGADQGRLSSAQARVEASRAALARQQSLVDSGISARKSLEQAQADVVAAEAERDAARASLTATGASAHSQQGTYTLTAPFAGTVVSRDAVPGRQVGAGQTLLQIADLSTLWALLEVPEADASVVRAGQPVTLSFESMPGETREATLTRVGASVDPTTRTVRARVELPNPEGALKAGLFLRARVQVAAEHPALLVPRAAIQRAEGRTLVFVKKDAGLYEPVVVELGAGTREVVEVVKGLSEGQEVVTTGAFLLKTEILKESIGAGCCETAEGE</sequence>